<dbReference type="EMBL" id="JAGMUU010000033">
    <property type="protein sequence ID" value="KAH7118089.1"/>
    <property type="molecule type" value="Genomic_DNA"/>
</dbReference>
<keyword evidence="7" id="KW-1185">Reference proteome</keyword>
<dbReference type="Proteomes" id="UP000717696">
    <property type="component" value="Unassembled WGS sequence"/>
</dbReference>
<dbReference type="GO" id="GO:0008270">
    <property type="term" value="F:zinc ion binding"/>
    <property type="evidence" value="ECO:0007669"/>
    <property type="project" value="InterPro"/>
</dbReference>
<dbReference type="PANTHER" id="PTHR31069:SF32">
    <property type="entry name" value="ARGININE METABOLISM REGULATION PROTEIN II"/>
    <property type="match status" value="1"/>
</dbReference>
<keyword evidence="4" id="KW-0539">Nucleus</keyword>
<evidence type="ECO:0000259" key="5">
    <source>
        <dbReference type="PROSITE" id="PS50048"/>
    </source>
</evidence>
<protein>
    <recommendedName>
        <fullName evidence="5">Zn(2)-C6 fungal-type domain-containing protein</fullName>
    </recommendedName>
</protein>
<keyword evidence="2" id="KW-0238">DNA-binding</keyword>
<evidence type="ECO:0000256" key="2">
    <source>
        <dbReference type="ARBA" id="ARBA00023125"/>
    </source>
</evidence>
<dbReference type="InterPro" id="IPR001138">
    <property type="entry name" value="Zn2Cys6_DnaBD"/>
</dbReference>
<dbReference type="Pfam" id="PF00172">
    <property type="entry name" value="Zn_clus"/>
    <property type="match status" value="1"/>
</dbReference>
<dbReference type="GO" id="GO:0003677">
    <property type="term" value="F:DNA binding"/>
    <property type="evidence" value="ECO:0007669"/>
    <property type="project" value="UniProtKB-KW"/>
</dbReference>
<dbReference type="SMART" id="SM00066">
    <property type="entry name" value="GAL4"/>
    <property type="match status" value="1"/>
</dbReference>
<dbReference type="OrthoDB" id="3477330at2759"/>
<feature type="non-terminal residue" evidence="6">
    <location>
        <position position="1"/>
    </location>
</feature>
<dbReference type="SUPFAM" id="SSF57701">
    <property type="entry name" value="Zn2/Cys6 DNA-binding domain"/>
    <property type="match status" value="1"/>
</dbReference>
<reference evidence="6" key="1">
    <citation type="journal article" date="2021" name="Nat. Commun.">
        <title>Genetic determinants of endophytism in the Arabidopsis root mycobiome.</title>
        <authorList>
            <person name="Mesny F."/>
            <person name="Miyauchi S."/>
            <person name="Thiergart T."/>
            <person name="Pickel B."/>
            <person name="Atanasova L."/>
            <person name="Karlsson M."/>
            <person name="Huettel B."/>
            <person name="Barry K.W."/>
            <person name="Haridas S."/>
            <person name="Chen C."/>
            <person name="Bauer D."/>
            <person name="Andreopoulos W."/>
            <person name="Pangilinan J."/>
            <person name="LaButti K."/>
            <person name="Riley R."/>
            <person name="Lipzen A."/>
            <person name="Clum A."/>
            <person name="Drula E."/>
            <person name="Henrissat B."/>
            <person name="Kohler A."/>
            <person name="Grigoriev I.V."/>
            <person name="Martin F.M."/>
            <person name="Hacquard S."/>
        </authorList>
    </citation>
    <scope>NUCLEOTIDE SEQUENCE</scope>
    <source>
        <strain evidence="6">MPI-CAGE-AT-0021</strain>
    </source>
</reference>
<dbReference type="GO" id="GO:0000981">
    <property type="term" value="F:DNA-binding transcription factor activity, RNA polymerase II-specific"/>
    <property type="evidence" value="ECO:0007669"/>
    <property type="project" value="InterPro"/>
</dbReference>
<gene>
    <name evidence="6" type="ORF">B0J13DRAFT_397212</name>
</gene>
<dbReference type="Gene3D" id="4.10.240.10">
    <property type="entry name" value="Zn(2)-C6 fungal-type DNA-binding domain"/>
    <property type="match status" value="1"/>
</dbReference>
<name>A0A9P9DF95_9HYPO</name>
<dbReference type="PROSITE" id="PS50048">
    <property type="entry name" value="ZN2_CY6_FUNGAL_2"/>
    <property type="match status" value="1"/>
</dbReference>
<evidence type="ECO:0000256" key="3">
    <source>
        <dbReference type="ARBA" id="ARBA00023163"/>
    </source>
</evidence>
<dbReference type="CDD" id="cd00067">
    <property type="entry name" value="GAL4"/>
    <property type="match status" value="1"/>
</dbReference>
<organism evidence="6 7">
    <name type="scientific">Dactylonectria estremocensis</name>
    <dbReference type="NCBI Taxonomy" id="1079267"/>
    <lineage>
        <taxon>Eukaryota</taxon>
        <taxon>Fungi</taxon>
        <taxon>Dikarya</taxon>
        <taxon>Ascomycota</taxon>
        <taxon>Pezizomycotina</taxon>
        <taxon>Sordariomycetes</taxon>
        <taxon>Hypocreomycetidae</taxon>
        <taxon>Hypocreales</taxon>
        <taxon>Nectriaceae</taxon>
        <taxon>Dactylonectria</taxon>
    </lineage>
</organism>
<evidence type="ECO:0000313" key="6">
    <source>
        <dbReference type="EMBL" id="KAH7118089.1"/>
    </source>
</evidence>
<dbReference type="InterPro" id="IPR050675">
    <property type="entry name" value="OAF3"/>
</dbReference>
<evidence type="ECO:0000256" key="4">
    <source>
        <dbReference type="ARBA" id="ARBA00023242"/>
    </source>
</evidence>
<keyword evidence="1" id="KW-0805">Transcription regulation</keyword>
<feature type="non-terminal residue" evidence="6">
    <location>
        <position position="64"/>
    </location>
</feature>
<evidence type="ECO:0000313" key="7">
    <source>
        <dbReference type="Proteomes" id="UP000717696"/>
    </source>
</evidence>
<sequence length="64" mass="7165">CWTCKARKIRCDEREIACENCEKKGIACGGYDVRLQWVSNPLAPPVASARGRRTIKLGKRTTTV</sequence>
<comment type="caution">
    <text evidence="6">The sequence shown here is derived from an EMBL/GenBank/DDBJ whole genome shotgun (WGS) entry which is preliminary data.</text>
</comment>
<dbReference type="AlphaFoldDB" id="A0A9P9DF95"/>
<dbReference type="InterPro" id="IPR036864">
    <property type="entry name" value="Zn2-C6_fun-type_DNA-bd_sf"/>
</dbReference>
<evidence type="ECO:0000256" key="1">
    <source>
        <dbReference type="ARBA" id="ARBA00023015"/>
    </source>
</evidence>
<feature type="domain" description="Zn(2)-C6 fungal-type" evidence="5">
    <location>
        <begin position="1"/>
        <end position="28"/>
    </location>
</feature>
<dbReference type="PANTHER" id="PTHR31069">
    <property type="entry name" value="OLEATE-ACTIVATED TRANSCRIPTION FACTOR 1-RELATED"/>
    <property type="match status" value="1"/>
</dbReference>
<proteinExistence type="predicted"/>
<accession>A0A9P9DF95</accession>
<keyword evidence="3" id="KW-0804">Transcription</keyword>